<gene>
    <name evidence="1" type="ORF">HSCHL_2243</name>
</gene>
<dbReference type="AlphaFoldDB" id="A0A2T5GEP2"/>
<proteinExistence type="predicted"/>
<evidence type="ECO:0000313" key="2">
    <source>
        <dbReference type="Proteomes" id="UP000244180"/>
    </source>
</evidence>
<organism evidence="1 2">
    <name type="scientific">Hydrogenibacillus schlegelii</name>
    <name type="common">Bacillus schlegelii</name>
    <dbReference type="NCBI Taxonomy" id="1484"/>
    <lineage>
        <taxon>Bacteria</taxon>
        <taxon>Bacillati</taxon>
        <taxon>Bacillota</taxon>
        <taxon>Bacilli</taxon>
        <taxon>Bacillales</taxon>
        <taxon>Bacillales Family X. Incertae Sedis</taxon>
        <taxon>Hydrogenibacillus</taxon>
    </lineage>
</organism>
<protein>
    <submittedName>
        <fullName evidence="1">Uncharacterized protein</fullName>
    </submittedName>
</protein>
<dbReference type="Proteomes" id="UP000244180">
    <property type="component" value="Unassembled WGS sequence"/>
</dbReference>
<name>A0A2T5GEP2_HYDSH</name>
<evidence type="ECO:0000313" key="1">
    <source>
        <dbReference type="EMBL" id="PTQ54652.1"/>
    </source>
</evidence>
<comment type="caution">
    <text evidence="1">The sequence shown here is derived from an EMBL/GenBank/DDBJ whole genome shotgun (WGS) entry which is preliminary data.</text>
</comment>
<reference evidence="1 2" key="1">
    <citation type="submission" date="2017-08" db="EMBL/GenBank/DDBJ databases">
        <title>Burning lignite coal seam in the remote Altai Mountains harbors a hydrogen-driven thermophilic microbial community.</title>
        <authorList>
            <person name="Kadnikov V.V."/>
            <person name="Mardanov A.V."/>
            <person name="Ivasenko D."/>
            <person name="Beletsky A.V."/>
            <person name="Karnachuk O.V."/>
            <person name="Ravin N.V."/>
        </authorList>
    </citation>
    <scope>NUCLEOTIDE SEQUENCE [LARGE SCALE GENOMIC DNA]</scope>
    <source>
        <strain evidence="1">AL33</strain>
    </source>
</reference>
<sequence length="45" mass="5057">MPVAGRAERFFYAQNRGSVKMDAVRKLSAGRVSLRPERFRLGGFA</sequence>
<accession>A0A2T5GEP2</accession>
<dbReference type="EMBL" id="PEBV01000002">
    <property type="protein sequence ID" value="PTQ54652.1"/>
    <property type="molecule type" value="Genomic_DNA"/>
</dbReference>